<organism evidence="3 4">
    <name type="scientific">Plutella xylostella</name>
    <name type="common">Diamondback moth</name>
    <name type="synonym">Plutella maculipennis</name>
    <dbReference type="NCBI Taxonomy" id="51655"/>
    <lineage>
        <taxon>Eukaryota</taxon>
        <taxon>Metazoa</taxon>
        <taxon>Ecdysozoa</taxon>
        <taxon>Arthropoda</taxon>
        <taxon>Hexapoda</taxon>
        <taxon>Insecta</taxon>
        <taxon>Pterygota</taxon>
        <taxon>Neoptera</taxon>
        <taxon>Endopterygota</taxon>
        <taxon>Lepidoptera</taxon>
        <taxon>Glossata</taxon>
        <taxon>Ditrysia</taxon>
        <taxon>Yponomeutoidea</taxon>
        <taxon>Plutellidae</taxon>
        <taxon>Plutella</taxon>
    </lineage>
</organism>
<evidence type="ECO:0000313" key="3">
    <source>
        <dbReference type="EMBL" id="CAG9129516.1"/>
    </source>
</evidence>
<dbReference type="Proteomes" id="UP000653454">
    <property type="component" value="Unassembled WGS sequence"/>
</dbReference>
<name>A0A8S4FNE0_PLUXY</name>
<accession>A0A8S4FNE0</accession>
<comment type="caution">
    <text evidence="3">The sequence shown here is derived from an EMBL/GenBank/DDBJ whole genome shotgun (WGS) entry which is preliminary data.</text>
</comment>
<gene>
    <name evidence="3" type="ORF">PLXY2_LOCUS9585</name>
</gene>
<evidence type="ECO:0000256" key="1">
    <source>
        <dbReference type="SAM" id="MobiDB-lite"/>
    </source>
</evidence>
<dbReference type="EMBL" id="CAJHNJ030000038">
    <property type="protein sequence ID" value="CAG9129516.1"/>
    <property type="molecule type" value="Genomic_DNA"/>
</dbReference>
<keyword evidence="2" id="KW-0812">Transmembrane</keyword>
<keyword evidence="2" id="KW-0472">Membrane</keyword>
<proteinExistence type="predicted"/>
<dbReference type="AlphaFoldDB" id="A0A8S4FNE0"/>
<feature type="transmembrane region" description="Helical" evidence="2">
    <location>
        <begin position="33"/>
        <end position="52"/>
    </location>
</feature>
<reference evidence="3" key="1">
    <citation type="submission" date="2020-11" db="EMBL/GenBank/DDBJ databases">
        <authorList>
            <person name="Whiteford S."/>
        </authorList>
    </citation>
    <scope>NUCLEOTIDE SEQUENCE</scope>
</reference>
<protein>
    <submittedName>
        <fullName evidence="3">(diamondback moth) hypothetical protein</fullName>
    </submittedName>
</protein>
<feature type="region of interest" description="Disordered" evidence="1">
    <location>
        <begin position="89"/>
        <end position="112"/>
    </location>
</feature>
<sequence length="154" mass="16957">MERYDLSRKERKVTSGFTRPHLFASEQFDNMKYFSVLFVLVLVMMSASHADATLERRRSEHRDAAYSVTLDATYGLALPSASACGGGCGGGSNSGDSSSKTSTTQTGELTLGTPTDHQPIAVHCWTWASLKARNWRRSIAPHEIIDFNFCMSSI</sequence>
<evidence type="ECO:0000313" key="4">
    <source>
        <dbReference type="Proteomes" id="UP000653454"/>
    </source>
</evidence>
<feature type="compositionally biased region" description="Low complexity" evidence="1">
    <location>
        <begin position="94"/>
        <end position="107"/>
    </location>
</feature>
<keyword evidence="2" id="KW-1133">Transmembrane helix</keyword>
<evidence type="ECO:0000256" key="2">
    <source>
        <dbReference type="SAM" id="Phobius"/>
    </source>
</evidence>
<keyword evidence="4" id="KW-1185">Reference proteome</keyword>